<dbReference type="EMBL" id="JAWLVV010000017">
    <property type="protein sequence ID" value="MDV7292370.1"/>
    <property type="molecule type" value="Genomic_DNA"/>
</dbReference>
<organism evidence="1 2">
    <name type="scientific">Mycolicibacterium fortuitum</name>
    <name type="common">Mycobacterium fortuitum</name>
    <dbReference type="NCBI Taxonomy" id="1766"/>
    <lineage>
        <taxon>Bacteria</taxon>
        <taxon>Bacillati</taxon>
        <taxon>Actinomycetota</taxon>
        <taxon>Actinomycetes</taxon>
        <taxon>Mycobacteriales</taxon>
        <taxon>Mycobacteriaceae</taxon>
        <taxon>Mycolicibacterium</taxon>
    </lineage>
</organism>
<evidence type="ECO:0000313" key="2">
    <source>
        <dbReference type="Proteomes" id="UP001186041"/>
    </source>
</evidence>
<gene>
    <name evidence="1" type="ORF">R4485_19545</name>
</gene>
<dbReference type="RefSeq" id="WP_317722361.1">
    <property type="nucleotide sequence ID" value="NZ_JAWLVK010000018.1"/>
</dbReference>
<proteinExistence type="predicted"/>
<reference evidence="1" key="1">
    <citation type="submission" date="2023-10" db="EMBL/GenBank/DDBJ databases">
        <title>Mycolicibacterium fortuitum clinical isolates causing pulmonary infections in humans.</title>
        <authorList>
            <person name="Mejia-Ponce P.M."/>
            <person name="Zenteno-Cuevas R."/>
            <person name="Licona-Cassani C."/>
        </authorList>
    </citation>
    <scope>NUCLEOTIDE SEQUENCE</scope>
    <source>
        <strain evidence="1">M8</strain>
    </source>
</reference>
<evidence type="ECO:0000313" key="1">
    <source>
        <dbReference type="EMBL" id="MDV7292370.1"/>
    </source>
</evidence>
<dbReference type="Proteomes" id="UP001186041">
    <property type="component" value="Unassembled WGS sequence"/>
</dbReference>
<dbReference type="AlphaFoldDB" id="A0AAE4VFQ4"/>
<protein>
    <submittedName>
        <fullName evidence="1">Uncharacterized protein</fullName>
    </submittedName>
</protein>
<name>A0AAE4VFQ4_MYCFO</name>
<accession>A0AAE4VFQ4</accession>
<sequence>MTAPEIILAMLADGQNSRAEMQADERLATIFGGGDGTPVSGAHVRGLRHRFMSAQYRLVEAKRQLQQDTTDAPELRGIESSRAAWLLGLESSMLKIGANADMASWPADGWANLDEAAVQWLNDFDNYLTSIDNALTEYERALTDYERRTRSPEAPL</sequence>
<comment type="caution">
    <text evidence="1">The sequence shown here is derived from an EMBL/GenBank/DDBJ whole genome shotgun (WGS) entry which is preliminary data.</text>
</comment>